<evidence type="ECO:0000256" key="3">
    <source>
        <dbReference type="ARBA" id="ARBA00022741"/>
    </source>
</evidence>
<reference evidence="8 9" key="1">
    <citation type="submission" date="2018-07" db="EMBL/GenBank/DDBJ databases">
        <title>The complete nuclear genome of the prasinophyte Chloropicon primus (CCMP1205).</title>
        <authorList>
            <person name="Pombert J.-F."/>
            <person name="Otis C."/>
            <person name="Turmel M."/>
            <person name="Lemieux C."/>
        </authorList>
    </citation>
    <scope>NUCLEOTIDE SEQUENCE [LARGE SCALE GENOMIC DNA]</scope>
    <source>
        <strain evidence="8 9">CCMP1205</strain>
    </source>
</reference>
<dbReference type="GO" id="GO:0035556">
    <property type="term" value="P:intracellular signal transduction"/>
    <property type="evidence" value="ECO:0007669"/>
    <property type="project" value="TreeGrafter"/>
</dbReference>
<dbReference type="PANTHER" id="PTHR24346">
    <property type="entry name" value="MAP/MICROTUBULE AFFINITY-REGULATING KINASE"/>
    <property type="match status" value="1"/>
</dbReference>
<keyword evidence="2" id="KW-0808">Transferase</keyword>
<keyword evidence="1" id="KW-0723">Serine/threonine-protein kinase</keyword>
<dbReference type="PROSITE" id="PS00108">
    <property type="entry name" value="PROTEIN_KINASE_ST"/>
    <property type="match status" value="1"/>
</dbReference>
<dbReference type="InterPro" id="IPR011009">
    <property type="entry name" value="Kinase-like_dom_sf"/>
</dbReference>
<dbReference type="Proteomes" id="UP000316726">
    <property type="component" value="Chromosome 8"/>
</dbReference>
<dbReference type="InterPro" id="IPR008271">
    <property type="entry name" value="Ser/Thr_kinase_AS"/>
</dbReference>
<evidence type="ECO:0000256" key="5">
    <source>
        <dbReference type="ARBA" id="ARBA00022840"/>
    </source>
</evidence>
<dbReference type="PANTHER" id="PTHR24346:SF82">
    <property type="entry name" value="KP78A-RELATED"/>
    <property type="match status" value="1"/>
</dbReference>
<dbReference type="Gene3D" id="1.10.510.10">
    <property type="entry name" value="Transferase(Phosphotransferase) domain 1"/>
    <property type="match status" value="2"/>
</dbReference>
<feature type="region of interest" description="Disordered" evidence="6">
    <location>
        <begin position="168"/>
        <end position="201"/>
    </location>
</feature>
<protein>
    <submittedName>
        <fullName evidence="8">Protein kinase</fullName>
    </submittedName>
</protein>
<dbReference type="SUPFAM" id="SSF56112">
    <property type="entry name" value="Protein kinase-like (PK-like)"/>
    <property type="match status" value="1"/>
</dbReference>
<feature type="compositionally biased region" description="Gly residues" evidence="6">
    <location>
        <begin position="184"/>
        <end position="199"/>
    </location>
</feature>
<evidence type="ECO:0000256" key="4">
    <source>
        <dbReference type="ARBA" id="ARBA00022777"/>
    </source>
</evidence>
<keyword evidence="4 8" id="KW-0418">Kinase</keyword>
<dbReference type="SMART" id="SM00220">
    <property type="entry name" value="S_TKc"/>
    <property type="match status" value="1"/>
</dbReference>
<keyword evidence="9" id="KW-1185">Reference proteome</keyword>
<feature type="compositionally biased region" description="Low complexity" evidence="6">
    <location>
        <begin position="42"/>
        <end position="55"/>
    </location>
</feature>
<proteinExistence type="predicted"/>
<dbReference type="OrthoDB" id="193931at2759"/>
<feature type="region of interest" description="Disordered" evidence="6">
    <location>
        <begin position="27"/>
        <end position="63"/>
    </location>
</feature>
<dbReference type="InterPro" id="IPR000719">
    <property type="entry name" value="Prot_kinase_dom"/>
</dbReference>
<gene>
    <name evidence="8" type="ORF">A3770_08p50600</name>
</gene>
<name>A0A5B8MT39_9CHLO</name>
<dbReference type="STRING" id="1764295.A0A5B8MT39"/>
<organism evidence="8 9">
    <name type="scientific">Chloropicon primus</name>
    <dbReference type="NCBI Taxonomy" id="1764295"/>
    <lineage>
        <taxon>Eukaryota</taxon>
        <taxon>Viridiplantae</taxon>
        <taxon>Chlorophyta</taxon>
        <taxon>Chloropicophyceae</taxon>
        <taxon>Chloropicales</taxon>
        <taxon>Chloropicaceae</taxon>
        <taxon>Chloropicon</taxon>
    </lineage>
</organism>
<accession>A0A5B8MT39</accession>
<dbReference type="GO" id="GO:0004674">
    <property type="term" value="F:protein serine/threonine kinase activity"/>
    <property type="evidence" value="ECO:0007669"/>
    <property type="project" value="UniProtKB-KW"/>
</dbReference>
<dbReference type="GO" id="GO:0005737">
    <property type="term" value="C:cytoplasm"/>
    <property type="evidence" value="ECO:0007669"/>
    <property type="project" value="TreeGrafter"/>
</dbReference>
<dbReference type="Pfam" id="PF00069">
    <property type="entry name" value="Pkinase"/>
    <property type="match status" value="2"/>
</dbReference>
<evidence type="ECO:0000256" key="6">
    <source>
        <dbReference type="SAM" id="MobiDB-lite"/>
    </source>
</evidence>
<evidence type="ECO:0000313" key="8">
    <source>
        <dbReference type="EMBL" id="QDZ22542.1"/>
    </source>
</evidence>
<dbReference type="AlphaFoldDB" id="A0A5B8MT39"/>
<keyword evidence="3" id="KW-0547">Nucleotide-binding</keyword>
<evidence type="ECO:0000259" key="7">
    <source>
        <dbReference type="PROSITE" id="PS50011"/>
    </source>
</evidence>
<keyword evidence="5" id="KW-0067">ATP-binding</keyword>
<dbReference type="EMBL" id="CP031041">
    <property type="protein sequence ID" value="QDZ22542.1"/>
    <property type="molecule type" value="Genomic_DNA"/>
</dbReference>
<evidence type="ECO:0000256" key="1">
    <source>
        <dbReference type="ARBA" id="ARBA00022527"/>
    </source>
</evidence>
<sequence length="449" mass="49425">MGQCCSVGDAGAARSYLSHSFEENRSAAHSGASPTSDESCKSASSAGGTATGSGAQPRSGIPDAKHFGLEETHVVLDVLGRGGEGSAWLMRELKTNKLCAVKLIKRPVPKVLLPFLTQEIGIQAQLGRQHVNIIDLEGVILTPYFLAIVLEYAAGGPLTRYICERAQTHRRTEKQKQKESQSKGEGGAGGTSNRGGGGESSRKLFLPESQANYFFKQFISAVEFCHKNGFAHRDLKLDNTLLDNKSPPTIKVSDFGFAKGSAEENTFTTIGTPCYMSPEVLTTGTTKKGYNAKRADVWACGVLLFAMLFGAFPFDSADYDPNSITTVHDILEQQLASLTKEQTWNLPGVDLNLLSVECQDLLRRIFTIDPAKRIGIGDIKEHPWYKQHLAGTFMERMEEISEQQKDKDELYSKEGHYFPPHFKEKMAELVQKAAKMPDPRERTQSIWLA</sequence>
<dbReference type="PROSITE" id="PS50011">
    <property type="entry name" value="PROTEIN_KINASE_DOM"/>
    <property type="match status" value="1"/>
</dbReference>
<dbReference type="GO" id="GO:0005524">
    <property type="term" value="F:ATP binding"/>
    <property type="evidence" value="ECO:0007669"/>
    <property type="project" value="UniProtKB-KW"/>
</dbReference>
<evidence type="ECO:0000313" key="9">
    <source>
        <dbReference type="Proteomes" id="UP000316726"/>
    </source>
</evidence>
<evidence type="ECO:0000256" key="2">
    <source>
        <dbReference type="ARBA" id="ARBA00022679"/>
    </source>
</evidence>
<feature type="domain" description="Protein kinase" evidence="7">
    <location>
        <begin position="73"/>
        <end position="385"/>
    </location>
</feature>